<feature type="domain" description="Elongation factor G-binding protein C-terminal treble-clef zinc-finger" evidence="1">
    <location>
        <begin position="9"/>
        <end position="167"/>
    </location>
</feature>
<dbReference type="RefSeq" id="WP_342113471.1">
    <property type="nucleotide sequence ID" value="NZ_JBCAUN010000002.1"/>
</dbReference>
<accession>A0ABU9W495</accession>
<keyword evidence="3" id="KW-1185">Reference proteome</keyword>
<dbReference type="Pfam" id="PF16571">
    <property type="entry name" value="FBP_C"/>
    <property type="match status" value="1"/>
</dbReference>
<name>A0ABU9W495_9MICO</name>
<dbReference type="Proteomes" id="UP001425155">
    <property type="component" value="Unassembled WGS sequence"/>
</dbReference>
<reference evidence="2 3" key="1">
    <citation type="submission" date="2024-03" db="EMBL/GenBank/DDBJ databases">
        <title>YIM 134122 draft genome.</title>
        <authorList>
            <person name="Zuo S."/>
            <person name="Xiong L."/>
        </authorList>
    </citation>
    <scope>NUCLEOTIDE SEQUENCE [LARGE SCALE GENOMIC DNA]</scope>
    <source>
        <strain evidence="2 3">YIM 134122</strain>
    </source>
</reference>
<dbReference type="EMBL" id="JBCLVG010000002">
    <property type="protein sequence ID" value="MEN1946807.1"/>
    <property type="molecule type" value="Genomic_DNA"/>
</dbReference>
<comment type="caution">
    <text evidence="2">The sequence shown here is derived from an EMBL/GenBank/DDBJ whole genome shotgun (WGS) entry which is preliminary data.</text>
</comment>
<dbReference type="InterPro" id="IPR032330">
    <property type="entry name" value="EF-G-binding_C"/>
</dbReference>
<sequence length="170" mass="18571">MLPISEKTIRASFVNASRKETTDITLPADFDQLDWDRLDFLGWRDRRIARRAYIVVPDIGGPDGDPGTELVGVMLQQAKASPQKRAQCSWCQDVTLPNDVVFFGARLAGPAGRNGDTAGTLVCADFECSTNVRKKPPVAYIGFDVEAAREERMLGLRVRAAAFAATVRGA</sequence>
<protein>
    <submittedName>
        <fullName evidence="2">FBP domain-containing protein</fullName>
    </submittedName>
</protein>
<organism evidence="2 3">
    <name type="scientific">Leifsonia stereocauli</name>
    <dbReference type="NCBI Taxonomy" id="3134136"/>
    <lineage>
        <taxon>Bacteria</taxon>
        <taxon>Bacillati</taxon>
        <taxon>Actinomycetota</taxon>
        <taxon>Actinomycetes</taxon>
        <taxon>Micrococcales</taxon>
        <taxon>Microbacteriaceae</taxon>
        <taxon>Leifsonia</taxon>
    </lineage>
</organism>
<proteinExistence type="predicted"/>
<evidence type="ECO:0000259" key="1">
    <source>
        <dbReference type="Pfam" id="PF16571"/>
    </source>
</evidence>
<gene>
    <name evidence="2" type="ORF">WJX64_09630</name>
</gene>
<evidence type="ECO:0000313" key="3">
    <source>
        <dbReference type="Proteomes" id="UP001425155"/>
    </source>
</evidence>
<evidence type="ECO:0000313" key="2">
    <source>
        <dbReference type="EMBL" id="MEN1946807.1"/>
    </source>
</evidence>